<gene>
    <name evidence="1" type="ORF">GCM10025875_10870</name>
</gene>
<sequence>MREAEELRAFGALRCELEDRRAGVGVGVDTGAAAGGGLLHPGAELGAGRVHEDRLGGGEDEGDEVARVAAAVGRRLREGGAVAVGQPREESGVVDGDGGVLHARDDLLAEAGLEARELGVQRPQARLLVLPQRDAGAAGVGEEALEQVGGLAIEILVAGGDRLVAGEEPGVEQERVTVGGEQGGDVGRDRVELVPTDRGGVDVEDVQRAPQQRAGALERLDRVDERRRFIVRRDRLPLRALLRETRVDRGAEVLVADLRQRRERVVERRGLGERVARVEVDGRGRSHASILPARAAWTGRQPCCWAPHLG</sequence>
<reference evidence="1" key="2">
    <citation type="submission" date="2023-02" db="EMBL/GenBank/DDBJ databases">
        <authorList>
            <person name="Sun Q."/>
            <person name="Mori K."/>
        </authorList>
    </citation>
    <scope>NUCLEOTIDE SEQUENCE</scope>
    <source>
        <strain evidence="1">NBRC 112290</strain>
    </source>
</reference>
<comment type="caution">
    <text evidence="1">The sequence shown here is derived from an EMBL/GenBank/DDBJ whole genome shotgun (WGS) entry which is preliminary data.</text>
</comment>
<proteinExistence type="predicted"/>
<evidence type="ECO:0000313" key="1">
    <source>
        <dbReference type="EMBL" id="GMA31095.1"/>
    </source>
</evidence>
<keyword evidence="2" id="KW-1185">Reference proteome</keyword>
<evidence type="ECO:0000313" key="2">
    <source>
        <dbReference type="Proteomes" id="UP001157161"/>
    </source>
</evidence>
<dbReference type="AlphaFoldDB" id="A0AA37XDE2"/>
<name>A0AA37XDE2_9MICO</name>
<protein>
    <submittedName>
        <fullName evidence="1">Uncharacterized protein</fullName>
    </submittedName>
</protein>
<dbReference type="EMBL" id="BSUM01000001">
    <property type="protein sequence ID" value="GMA31095.1"/>
    <property type="molecule type" value="Genomic_DNA"/>
</dbReference>
<reference evidence="1" key="1">
    <citation type="journal article" date="2014" name="Int. J. Syst. Evol. Microbiol.">
        <title>Complete genome sequence of Corynebacterium casei LMG S-19264T (=DSM 44701T), isolated from a smear-ripened cheese.</title>
        <authorList>
            <consortium name="US DOE Joint Genome Institute (JGI-PGF)"/>
            <person name="Walter F."/>
            <person name="Albersmeier A."/>
            <person name="Kalinowski J."/>
            <person name="Ruckert C."/>
        </authorList>
    </citation>
    <scope>NUCLEOTIDE SEQUENCE</scope>
    <source>
        <strain evidence="1">NBRC 112290</strain>
    </source>
</reference>
<dbReference type="Proteomes" id="UP001157161">
    <property type="component" value="Unassembled WGS sequence"/>
</dbReference>
<organism evidence="1 2">
    <name type="scientific">Litorihabitans aurantiacus</name>
    <dbReference type="NCBI Taxonomy" id="1930061"/>
    <lineage>
        <taxon>Bacteria</taxon>
        <taxon>Bacillati</taxon>
        <taxon>Actinomycetota</taxon>
        <taxon>Actinomycetes</taxon>
        <taxon>Micrococcales</taxon>
        <taxon>Beutenbergiaceae</taxon>
        <taxon>Litorihabitans</taxon>
    </lineage>
</organism>
<accession>A0AA37XDE2</accession>